<name>A0A453JSC5_AEGTS</name>
<dbReference type="Gramene" id="AET5Gv20177500.21">
    <property type="protein sequence ID" value="AET5Gv20177500.21"/>
    <property type="gene ID" value="AET5Gv20177500"/>
</dbReference>
<evidence type="ECO:0000313" key="1">
    <source>
        <dbReference type="EnsemblPlants" id="AET5Gv20177500.21"/>
    </source>
</evidence>
<organism evidence="1 2">
    <name type="scientific">Aegilops tauschii subsp. strangulata</name>
    <name type="common">Goatgrass</name>
    <dbReference type="NCBI Taxonomy" id="200361"/>
    <lineage>
        <taxon>Eukaryota</taxon>
        <taxon>Viridiplantae</taxon>
        <taxon>Streptophyta</taxon>
        <taxon>Embryophyta</taxon>
        <taxon>Tracheophyta</taxon>
        <taxon>Spermatophyta</taxon>
        <taxon>Magnoliopsida</taxon>
        <taxon>Liliopsida</taxon>
        <taxon>Poales</taxon>
        <taxon>Poaceae</taxon>
        <taxon>BOP clade</taxon>
        <taxon>Pooideae</taxon>
        <taxon>Triticodae</taxon>
        <taxon>Triticeae</taxon>
        <taxon>Triticinae</taxon>
        <taxon>Aegilops</taxon>
    </lineage>
</organism>
<reference evidence="2" key="1">
    <citation type="journal article" date="2014" name="Science">
        <title>Ancient hybridizations among the ancestral genomes of bread wheat.</title>
        <authorList>
            <consortium name="International Wheat Genome Sequencing Consortium,"/>
            <person name="Marcussen T."/>
            <person name="Sandve S.R."/>
            <person name="Heier L."/>
            <person name="Spannagl M."/>
            <person name="Pfeifer M."/>
            <person name="Jakobsen K.S."/>
            <person name="Wulff B.B."/>
            <person name="Steuernagel B."/>
            <person name="Mayer K.F."/>
            <person name="Olsen O.A."/>
        </authorList>
    </citation>
    <scope>NUCLEOTIDE SEQUENCE [LARGE SCALE GENOMIC DNA]</scope>
    <source>
        <strain evidence="2">cv. AL8/78</strain>
    </source>
</reference>
<reference evidence="2" key="2">
    <citation type="journal article" date="2017" name="Nat. Plants">
        <title>The Aegilops tauschii genome reveals multiple impacts of transposons.</title>
        <authorList>
            <person name="Zhao G."/>
            <person name="Zou C."/>
            <person name="Li K."/>
            <person name="Wang K."/>
            <person name="Li T."/>
            <person name="Gao L."/>
            <person name="Zhang X."/>
            <person name="Wang H."/>
            <person name="Yang Z."/>
            <person name="Liu X."/>
            <person name="Jiang W."/>
            <person name="Mao L."/>
            <person name="Kong X."/>
            <person name="Jiao Y."/>
            <person name="Jia J."/>
        </authorList>
    </citation>
    <scope>NUCLEOTIDE SEQUENCE [LARGE SCALE GENOMIC DNA]</scope>
    <source>
        <strain evidence="2">cv. AL8/78</strain>
    </source>
</reference>
<dbReference type="Proteomes" id="UP000015105">
    <property type="component" value="Chromosome 5D"/>
</dbReference>
<proteinExistence type="predicted"/>
<accession>A0A453JSC5</accession>
<reference evidence="1" key="4">
    <citation type="submission" date="2019-03" db="UniProtKB">
        <authorList>
            <consortium name="EnsemblPlants"/>
        </authorList>
    </citation>
    <scope>IDENTIFICATION</scope>
</reference>
<evidence type="ECO:0000313" key="2">
    <source>
        <dbReference type="Proteomes" id="UP000015105"/>
    </source>
</evidence>
<reference evidence="1" key="5">
    <citation type="journal article" date="2021" name="G3 (Bethesda)">
        <title>Aegilops tauschii genome assembly Aet v5.0 features greater sequence contiguity and improved annotation.</title>
        <authorList>
            <person name="Wang L."/>
            <person name="Zhu T."/>
            <person name="Rodriguez J.C."/>
            <person name="Deal K.R."/>
            <person name="Dubcovsky J."/>
            <person name="McGuire P.E."/>
            <person name="Lux T."/>
            <person name="Spannagl M."/>
            <person name="Mayer K.F.X."/>
            <person name="Baldrich P."/>
            <person name="Meyers B.C."/>
            <person name="Huo N."/>
            <person name="Gu Y.Q."/>
            <person name="Zhou H."/>
            <person name="Devos K.M."/>
            <person name="Bennetzen J.L."/>
            <person name="Unver T."/>
            <person name="Budak H."/>
            <person name="Gulick P.J."/>
            <person name="Galiba G."/>
            <person name="Kalapos B."/>
            <person name="Nelson D.R."/>
            <person name="Li P."/>
            <person name="You F.M."/>
            <person name="Luo M.C."/>
            <person name="Dvorak J."/>
        </authorList>
    </citation>
    <scope>NUCLEOTIDE SEQUENCE [LARGE SCALE GENOMIC DNA]</scope>
    <source>
        <strain evidence="1">cv. AL8/78</strain>
    </source>
</reference>
<keyword evidence="2" id="KW-1185">Reference proteome</keyword>
<dbReference type="AlphaFoldDB" id="A0A453JSC5"/>
<reference evidence="1" key="3">
    <citation type="journal article" date="2017" name="Nature">
        <title>Genome sequence of the progenitor of the wheat D genome Aegilops tauschii.</title>
        <authorList>
            <person name="Luo M.C."/>
            <person name="Gu Y.Q."/>
            <person name="Puiu D."/>
            <person name="Wang H."/>
            <person name="Twardziok S.O."/>
            <person name="Deal K.R."/>
            <person name="Huo N."/>
            <person name="Zhu T."/>
            <person name="Wang L."/>
            <person name="Wang Y."/>
            <person name="McGuire P.E."/>
            <person name="Liu S."/>
            <person name="Long H."/>
            <person name="Ramasamy R.K."/>
            <person name="Rodriguez J.C."/>
            <person name="Van S.L."/>
            <person name="Yuan L."/>
            <person name="Wang Z."/>
            <person name="Xia Z."/>
            <person name="Xiao L."/>
            <person name="Anderson O.D."/>
            <person name="Ouyang S."/>
            <person name="Liang Y."/>
            <person name="Zimin A.V."/>
            <person name="Pertea G."/>
            <person name="Qi P."/>
            <person name="Bennetzen J.L."/>
            <person name="Dai X."/>
            <person name="Dawson M.W."/>
            <person name="Muller H.G."/>
            <person name="Kugler K."/>
            <person name="Rivarola-Duarte L."/>
            <person name="Spannagl M."/>
            <person name="Mayer K.F.X."/>
            <person name="Lu F.H."/>
            <person name="Bevan M.W."/>
            <person name="Leroy P."/>
            <person name="Li P."/>
            <person name="You F.M."/>
            <person name="Sun Q."/>
            <person name="Liu Z."/>
            <person name="Lyons E."/>
            <person name="Wicker T."/>
            <person name="Salzberg S.L."/>
            <person name="Devos K.M."/>
            <person name="Dvorak J."/>
        </authorList>
    </citation>
    <scope>NUCLEOTIDE SEQUENCE [LARGE SCALE GENOMIC DNA]</scope>
    <source>
        <strain evidence="1">cv. AL8/78</strain>
    </source>
</reference>
<sequence length="109" mass="11662">PRPCPNPAISPLSFSSAADWLSDTGGAQATYPRRLVLGAQAALRAQELHPHQVILAFALDPASFLACFRGSFCGDASAALGWPPISCSNPSKLQSHPMWHKIYHLRAVA</sequence>
<protein>
    <submittedName>
        <fullName evidence="1">Uncharacterized protein</fullName>
    </submittedName>
</protein>
<dbReference type="EnsemblPlants" id="AET5Gv20177500.21">
    <property type="protein sequence ID" value="AET5Gv20177500.21"/>
    <property type="gene ID" value="AET5Gv20177500"/>
</dbReference>